<reference evidence="1" key="1">
    <citation type="submission" date="2022-07" db="EMBL/GenBank/DDBJ databases">
        <title>The genome of Lyophyllum shimeji provides insight into the initial evolution of ectomycorrhizal fungal genome.</title>
        <authorList>
            <person name="Kobayashi Y."/>
            <person name="Shibata T."/>
            <person name="Hirakawa H."/>
            <person name="Shigenobu S."/>
            <person name="Nishiyama T."/>
            <person name="Yamada A."/>
            <person name="Hasebe M."/>
            <person name="Kawaguchi M."/>
        </authorList>
    </citation>
    <scope>NUCLEOTIDE SEQUENCE</scope>
    <source>
        <strain evidence="1">AT787</strain>
    </source>
</reference>
<evidence type="ECO:0000313" key="2">
    <source>
        <dbReference type="Proteomes" id="UP001063166"/>
    </source>
</evidence>
<name>A0A9P3UL14_LYOSH</name>
<dbReference type="OrthoDB" id="5545479at2759"/>
<sequence>MFFCVPIVFGCPTTLKPEGEQQYPRICPRCHNASSRCPGSIYGSAAFVNEALKWRQGNKNHINLALAKHSNKTTKLGTHLPIFTRHPYISSSPLSSQTH</sequence>
<gene>
    <name evidence="1" type="ORF">LshimejAT787_0206750</name>
</gene>
<evidence type="ECO:0000313" key="1">
    <source>
        <dbReference type="EMBL" id="GLB35110.1"/>
    </source>
</evidence>
<comment type="caution">
    <text evidence="1">The sequence shown here is derived from an EMBL/GenBank/DDBJ whole genome shotgun (WGS) entry which is preliminary data.</text>
</comment>
<organism evidence="1 2">
    <name type="scientific">Lyophyllum shimeji</name>
    <name type="common">Hon-shimeji</name>
    <name type="synonym">Tricholoma shimeji</name>
    <dbReference type="NCBI Taxonomy" id="47721"/>
    <lineage>
        <taxon>Eukaryota</taxon>
        <taxon>Fungi</taxon>
        <taxon>Dikarya</taxon>
        <taxon>Basidiomycota</taxon>
        <taxon>Agaricomycotina</taxon>
        <taxon>Agaricomycetes</taxon>
        <taxon>Agaricomycetidae</taxon>
        <taxon>Agaricales</taxon>
        <taxon>Tricholomatineae</taxon>
        <taxon>Lyophyllaceae</taxon>
        <taxon>Lyophyllum</taxon>
    </lineage>
</organism>
<dbReference type="EMBL" id="BRPK01000002">
    <property type="protein sequence ID" value="GLB35110.1"/>
    <property type="molecule type" value="Genomic_DNA"/>
</dbReference>
<protein>
    <submittedName>
        <fullName evidence="1">Uncharacterized protein</fullName>
    </submittedName>
</protein>
<accession>A0A9P3UL14</accession>
<dbReference type="AlphaFoldDB" id="A0A9P3UL14"/>
<dbReference type="Proteomes" id="UP001063166">
    <property type="component" value="Unassembled WGS sequence"/>
</dbReference>
<proteinExistence type="predicted"/>
<keyword evidence="2" id="KW-1185">Reference proteome</keyword>